<dbReference type="InterPro" id="IPR001387">
    <property type="entry name" value="Cro/C1-type_HTH"/>
</dbReference>
<gene>
    <name evidence="3" type="ORF">S7S_10665</name>
</gene>
<dbReference type="Pfam" id="PF01381">
    <property type="entry name" value="HTH_3"/>
    <property type="match status" value="1"/>
</dbReference>
<evidence type="ECO:0000259" key="2">
    <source>
        <dbReference type="PROSITE" id="PS50943"/>
    </source>
</evidence>
<keyword evidence="4" id="KW-1185">Reference proteome</keyword>
<feature type="domain" description="HTH cro/C1-type" evidence="2">
    <location>
        <begin position="19"/>
        <end position="71"/>
    </location>
</feature>
<accession>A0A0B4XP65</accession>
<dbReference type="Gene3D" id="1.10.260.40">
    <property type="entry name" value="lambda repressor-like DNA-binding domains"/>
    <property type="match status" value="1"/>
</dbReference>
<dbReference type="EMBL" id="CP004387">
    <property type="protein sequence ID" value="AJD48545.1"/>
    <property type="molecule type" value="Genomic_DNA"/>
</dbReference>
<evidence type="ECO:0000313" key="4">
    <source>
        <dbReference type="Proteomes" id="UP000006764"/>
    </source>
</evidence>
<dbReference type="SUPFAM" id="SSF47413">
    <property type="entry name" value="lambda repressor-like DNA-binding domains"/>
    <property type="match status" value="1"/>
</dbReference>
<dbReference type="STRING" id="391936.S7S_10665"/>
<sequence length="113" mass="12681">MDYLGTSDDVILAELGQRVARLRLNRNLKQDELALEAGISRKTLSRLENGHPVDTVNLIRVLRALGQLDQLDALLPPAEISPVDLARLQGRRRQRASGVREDSSDTGDWEWPE</sequence>
<dbReference type="Proteomes" id="UP000006764">
    <property type="component" value="Chromosome"/>
</dbReference>
<dbReference type="RefSeq" id="WP_008735092.1">
    <property type="nucleotide sequence ID" value="NZ_CP004387.1"/>
</dbReference>
<reference evidence="3 4" key="1">
    <citation type="journal article" date="2012" name="J. Bacteriol.">
        <title>Genome sequence of an alkane-degrading bacterium, Alcanivorax pacificus type strain W11-5, isolated from deep sea sediment.</title>
        <authorList>
            <person name="Lai Q."/>
            <person name="Shao Z."/>
        </authorList>
    </citation>
    <scope>NUCLEOTIDE SEQUENCE [LARGE SCALE GENOMIC DNA]</scope>
    <source>
        <strain evidence="3 4">W11-5</strain>
    </source>
</reference>
<feature type="region of interest" description="Disordered" evidence="1">
    <location>
        <begin position="90"/>
        <end position="113"/>
    </location>
</feature>
<dbReference type="InterPro" id="IPR010982">
    <property type="entry name" value="Lambda_DNA-bd_dom_sf"/>
</dbReference>
<proteinExistence type="predicted"/>
<feature type="compositionally biased region" description="Acidic residues" evidence="1">
    <location>
        <begin position="104"/>
        <end position="113"/>
    </location>
</feature>
<dbReference type="GO" id="GO:0003677">
    <property type="term" value="F:DNA binding"/>
    <property type="evidence" value="ECO:0007669"/>
    <property type="project" value="InterPro"/>
</dbReference>
<evidence type="ECO:0000256" key="1">
    <source>
        <dbReference type="SAM" id="MobiDB-lite"/>
    </source>
</evidence>
<evidence type="ECO:0000313" key="3">
    <source>
        <dbReference type="EMBL" id="AJD48545.1"/>
    </source>
</evidence>
<dbReference type="HOGENOM" id="CLU_153788_0_3_6"/>
<dbReference type="KEGG" id="apac:S7S_10665"/>
<dbReference type="SMART" id="SM00530">
    <property type="entry name" value="HTH_XRE"/>
    <property type="match status" value="1"/>
</dbReference>
<dbReference type="OrthoDB" id="6198093at2"/>
<name>A0A0B4XP65_9GAMM</name>
<dbReference type="CDD" id="cd00093">
    <property type="entry name" value="HTH_XRE"/>
    <property type="match status" value="1"/>
</dbReference>
<protein>
    <submittedName>
        <fullName evidence="3">XRE family transcriptional regulator</fullName>
    </submittedName>
</protein>
<dbReference type="AlphaFoldDB" id="A0A0B4XP65"/>
<dbReference type="PROSITE" id="PS50943">
    <property type="entry name" value="HTH_CROC1"/>
    <property type="match status" value="1"/>
</dbReference>
<organism evidence="3 4">
    <name type="scientific">Isoalcanivorax pacificus W11-5</name>
    <dbReference type="NCBI Taxonomy" id="391936"/>
    <lineage>
        <taxon>Bacteria</taxon>
        <taxon>Pseudomonadati</taxon>
        <taxon>Pseudomonadota</taxon>
        <taxon>Gammaproteobacteria</taxon>
        <taxon>Oceanospirillales</taxon>
        <taxon>Alcanivoracaceae</taxon>
        <taxon>Isoalcanivorax</taxon>
    </lineage>
</organism>